<dbReference type="PANTHER" id="PTHR11461">
    <property type="entry name" value="SERINE PROTEASE INHIBITOR, SERPIN"/>
    <property type="match status" value="1"/>
</dbReference>
<dbReference type="InterPro" id="IPR000215">
    <property type="entry name" value="Serpin_fam"/>
</dbReference>
<protein>
    <submittedName>
        <fullName evidence="3">Serpin family protein</fullName>
    </submittedName>
</protein>
<comment type="similarity">
    <text evidence="1">Belongs to the serpin family.</text>
</comment>
<dbReference type="CDD" id="cd19588">
    <property type="entry name" value="serpin_miropin-like"/>
    <property type="match status" value="1"/>
</dbReference>
<dbReference type="Gene3D" id="2.30.39.10">
    <property type="entry name" value="Alpha-1-antitrypsin, domain 1"/>
    <property type="match status" value="1"/>
</dbReference>
<name>A0ABW5JSE7_9FLAO</name>
<sequence>MKLAKPFLLSTLISAATFQSCSTTDEISIEPFDSVAKGREIVSANNDFAFSLFKEINKTETEDNFLISPVSASLALGMVYNGANGETQEAFSNVFNYGNTTLEETNLVNQNIIDNLSYTSTGAVFEIANSIWVNNSFPVNNSFLQANKTYYYAEVQNKDFSDPKTLETINHWVSNKTHEKIPEILKEISPNAVLYAINAIYFKSDWKYRFKPEDTKLLPFKLDNGSIKQVEMMTMEQDLKYFSNDMFSSVELPYNNDKYMMTLLLPHADKVANDIVAILNNKNWMAWQNNYTEQAVKITMPKFTFSYKKQFNDALTNLGLGIAFSDNADFSGISDVATKISFVLQKTFIDVNEKGTEAAAVTAVEIINTSMGGPIQFLLDRPFVFTITEKETGSLCFMGKVGAPEYKELD</sequence>
<dbReference type="InterPro" id="IPR023795">
    <property type="entry name" value="Serpin_CS"/>
</dbReference>
<dbReference type="InterPro" id="IPR042178">
    <property type="entry name" value="Serpin_sf_1"/>
</dbReference>
<keyword evidence="4" id="KW-1185">Reference proteome</keyword>
<feature type="domain" description="Serpin" evidence="2">
    <location>
        <begin position="50"/>
        <end position="404"/>
    </location>
</feature>
<accession>A0ABW5JSE7</accession>
<dbReference type="EMBL" id="JBHULK010000004">
    <property type="protein sequence ID" value="MFD2535679.1"/>
    <property type="molecule type" value="Genomic_DNA"/>
</dbReference>
<dbReference type="SUPFAM" id="SSF56574">
    <property type="entry name" value="Serpins"/>
    <property type="match status" value="1"/>
</dbReference>
<dbReference type="PROSITE" id="PS00284">
    <property type="entry name" value="SERPIN"/>
    <property type="match status" value="1"/>
</dbReference>
<dbReference type="Proteomes" id="UP001597441">
    <property type="component" value="Unassembled WGS sequence"/>
</dbReference>
<dbReference type="RefSeq" id="WP_388018633.1">
    <property type="nucleotide sequence ID" value="NZ_JBHUDT010000004.1"/>
</dbReference>
<evidence type="ECO:0000259" key="2">
    <source>
        <dbReference type="SMART" id="SM00093"/>
    </source>
</evidence>
<reference evidence="4" key="1">
    <citation type="journal article" date="2019" name="Int. J. Syst. Evol. Microbiol.">
        <title>The Global Catalogue of Microorganisms (GCM) 10K type strain sequencing project: providing services to taxonomists for standard genome sequencing and annotation.</title>
        <authorList>
            <consortium name="The Broad Institute Genomics Platform"/>
            <consortium name="The Broad Institute Genome Sequencing Center for Infectious Disease"/>
            <person name="Wu L."/>
            <person name="Ma J."/>
        </authorList>
    </citation>
    <scope>NUCLEOTIDE SEQUENCE [LARGE SCALE GENOMIC DNA]</scope>
    <source>
        <strain evidence="4">KCTC 42903</strain>
    </source>
</reference>
<dbReference type="InterPro" id="IPR023796">
    <property type="entry name" value="Serpin_dom"/>
</dbReference>
<dbReference type="InterPro" id="IPR042185">
    <property type="entry name" value="Serpin_sf_2"/>
</dbReference>
<organism evidence="3 4">
    <name type="scientific">Gelatiniphilus marinus</name>
    <dbReference type="NCBI Taxonomy" id="1759464"/>
    <lineage>
        <taxon>Bacteria</taxon>
        <taxon>Pseudomonadati</taxon>
        <taxon>Bacteroidota</taxon>
        <taxon>Flavobacteriia</taxon>
        <taxon>Flavobacteriales</taxon>
        <taxon>Flavobacteriaceae</taxon>
        <taxon>Gelatiniphilus</taxon>
    </lineage>
</organism>
<evidence type="ECO:0000256" key="1">
    <source>
        <dbReference type="RuleBase" id="RU000411"/>
    </source>
</evidence>
<dbReference type="InterPro" id="IPR036186">
    <property type="entry name" value="Serpin_sf"/>
</dbReference>
<dbReference type="PROSITE" id="PS51257">
    <property type="entry name" value="PROKAR_LIPOPROTEIN"/>
    <property type="match status" value="1"/>
</dbReference>
<evidence type="ECO:0000313" key="3">
    <source>
        <dbReference type="EMBL" id="MFD2535679.1"/>
    </source>
</evidence>
<proteinExistence type="inferred from homology"/>
<gene>
    <name evidence="3" type="ORF">ACFSQS_11255</name>
</gene>
<comment type="caution">
    <text evidence="3">The sequence shown here is derived from an EMBL/GenBank/DDBJ whole genome shotgun (WGS) entry which is preliminary data.</text>
</comment>
<dbReference type="PANTHER" id="PTHR11461:SF211">
    <property type="entry name" value="GH10112P-RELATED"/>
    <property type="match status" value="1"/>
</dbReference>
<dbReference type="Pfam" id="PF00079">
    <property type="entry name" value="Serpin"/>
    <property type="match status" value="1"/>
</dbReference>
<dbReference type="SMART" id="SM00093">
    <property type="entry name" value="SERPIN"/>
    <property type="match status" value="1"/>
</dbReference>
<evidence type="ECO:0000313" key="4">
    <source>
        <dbReference type="Proteomes" id="UP001597441"/>
    </source>
</evidence>
<dbReference type="Gene3D" id="3.30.497.10">
    <property type="entry name" value="Antithrombin, subunit I, domain 2"/>
    <property type="match status" value="1"/>
</dbReference>